<dbReference type="PROSITE" id="PS00028">
    <property type="entry name" value="ZINC_FINGER_C2H2_1"/>
    <property type="match status" value="1"/>
</dbReference>
<accession>J3PIC1</accession>
<dbReference type="EnsemblFungi" id="EJT69140">
    <property type="protein sequence ID" value="EJT69140"/>
    <property type="gene ID" value="GGTG_13249"/>
</dbReference>
<dbReference type="GeneID" id="20353707"/>
<dbReference type="InterPro" id="IPR013087">
    <property type="entry name" value="Znf_C2H2_type"/>
</dbReference>
<sequence>MSKVVFQTSPSWETLGTVPTSLPQQAPDTTVQAYNPFGFEITLDFPFGFNSSSVFFPSPAAAPSPDDVVPESIYHNPGAPSSPVWANGSSTQFTTQFNERDGDGPNESDEARLQKCSVEGCDKRYKRAEHKVRHEKGHNEEATYGCHPNCKRKYVVRKSRIDNLRQHAKKHIKGTLMANKIEGIEQWVEEMYPKGNRGGRR</sequence>
<dbReference type="OrthoDB" id="10018191at2759"/>
<keyword evidence="5" id="KW-1185">Reference proteome</keyword>
<organism evidence="3">
    <name type="scientific">Gaeumannomyces tritici (strain R3-111a-1)</name>
    <name type="common">Wheat and barley take-all root rot fungus</name>
    <name type="synonym">Gaeumannomyces graminis var. tritici</name>
    <dbReference type="NCBI Taxonomy" id="644352"/>
    <lineage>
        <taxon>Eukaryota</taxon>
        <taxon>Fungi</taxon>
        <taxon>Dikarya</taxon>
        <taxon>Ascomycota</taxon>
        <taxon>Pezizomycotina</taxon>
        <taxon>Sordariomycetes</taxon>
        <taxon>Sordariomycetidae</taxon>
        <taxon>Magnaporthales</taxon>
        <taxon>Magnaporthaceae</taxon>
        <taxon>Gaeumannomyces</taxon>
    </lineage>
</organism>
<reference evidence="3" key="2">
    <citation type="submission" date="2010-07" db="EMBL/GenBank/DDBJ databases">
        <authorList>
            <consortium name="The Broad Institute Genome Sequencing Platform"/>
            <consortium name="Broad Institute Genome Sequencing Center for Infectious Disease"/>
            <person name="Ma L.-J."/>
            <person name="Dead R."/>
            <person name="Young S."/>
            <person name="Zeng Q."/>
            <person name="Koehrsen M."/>
            <person name="Alvarado L."/>
            <person name="Berlin A."/>
            <person name="Chapman S.B."/>
            <person name="Chen Z."/>
            <person name="Freedman E."/>
            <person name="Gellesch M."/>
            <person name="Goldberg J."/>
            <person name="Griggs A."/>
            <person name="Gujja S."/>
            <person name="Heilman E.R."/>
            <person name="Heiman D."/>
            <person name="Hepburn T."/>
            <person name="Howarth C."/>
            <person name="Jen D."/>
            <person name="Larson L."/>
            <person name="Mehta T."/>
            <person name="Neiman D."/>
            <person name="Pearson M."/>
            <person name="Roberts A."/>
            <person name="Saif S."/>
            <person name="Shea T."/>
            <person name="Shenoy N."/>
            <person name="Sisk P."/>
            <person name="Stolte C."/>
            <person name="Sykes S."/>
            <person name="Walk T."/>
            <person name="White J."/>
            <person name="Yandava C."/>
            <person name="Haas B."/>
            <person name="Nusbaum C."/>
            <person name="Birren B."/>
        </authorList>
    </citation>
    <scope>NUCLEOTIDE SEQUENCE</scope>
    <source>
        <strain evidence="3">R3-111a-1</strain>
    </source>
</reference>
<dbReference type="RefSeq" id="XP_009229419.1">
    <property type="nucleotide sequence ID" value="XM_009231155.1"/>
</dbReference>
<dbReference type="EMBL" id="GL385405">
    <property type="protein sequence ID" value="EJT69140.1"/>
    <property type="molecule type" value="Genomic_DNA"/>
</dbReference>
<name>J3PIC1_GAET3</name>
<protein>
    <recommendedName>
        <fullName evidence="2">C2H2-type domain-containing protein</fullName>
    </recommendedName>
</protein>
<evidence type="ECO:0000313" key="4">
    <source>
        <dbReference type="EnsemblFungi" id="EJT69140"/>
    </source>
</evidence>
<reference evidence="4" key="4">
    <citation type="journal article" date="2015" name="G3 (Bethesda)">
        <title>Genome sequences of three phytopathogenic species of the Magnaporthaceae family of fungi.</title>
        <authorList>
            <person name="Okagaki L.H."/>
            <person name="Nunes C.C."/>
            <person name="Sailsbery J."/>
            <person name="Clay B."/>
            <person name="Brown D."/>
            <person name="John T."/>
            <person name="Oh Y."/>
            <person name="Young N."/>
            <person name="Fitzgerald M."/>
            <person name="Haas B.J."/>
            <person name="Zeng Q."/>
            <person name="Young S."/>
            <person name="Adiconis X."/>
            <person name="Fan L."/>
            <person name="Levin J.Z."/>
            <person name="Mitchell T.K."/>
            <person name="Okubara P.A."/>
            <person name="Farman M.L."/>
            <person name="Kohn L.M."/>
            <person name="Birren B."/>
            <person name="Ma L.-J."/>
            <person name="Dean R.A."/>
        </authorList>
    </citation>
    <scope>NUCLEOTIDE SEQUENCE</scope>
    <source>
        <strain evidence="4">R3-111a-1</strain>
    </source>
</reference>
<gene>
    <name evidence="4" type="primary">20353707</name>
    <name evidence="3" type="ORF">GGTG_13249</name>
</gene>
<dbReference type="VEuPathDB" id="FungiDB:GGTG_13249"/>
<dbReference type="STRING" id="644352.J3PIC1"/>
<evidence type="ECO:0000259" key="2">
    <source>
        <dbReference type="PROSITE" id="PS00028"/>
    </source>
</evidence>
<evidence type="ECO:0000313" key="3">
    <source>
        <dbReference type="EMBL" id="EJT69140.1"/>
    </source>
</evidence>
<evidence type="ECO:0000313" key="5">
    <source>
        <dbReference type="Proteomes" id="UP000006039"/>
    </source>
</evidence>
<reference evidence="4" key="5">
    <citation type="submission" date="2018-04" db="UniProtKB">
        <authorList>
            <consortium name="EnsemblFungi"/>
        </authorList>
    </citation>
    <scope>IDENTIFICATION</scope>
    <source>
        <strain evidence="4">R3-111a-1</strain>
    </source>
</reference>
<dbReference type="AlphaFoldDB" id="J3PIC1"/>
<dbReference type="Proteomes" id="UP000006039">
    <property type="component" value="Unassembled WGS sequence"/>
</dbReference>
<evidence type="ECO:0000256" key="1">
    <source>
        <dbReference type="SAM" id="MobiDB-lite"/>
    </source>
</evidence>
<reference evidence="5" key="1">
    <citation type="submission" date="2010-07" db="EMBL/GenBank/DDBJ databases">
        <title>The genome sequence of Gaeumannomyces graminis var. tritici strain R3-111a-1.</title>
        <authorList>
            <consortium name="The Broad Institute Genome Sequencing Platform"/>
            <person name="Ma L.-J."/>
            <person name="Dead R."/>
            <person name="Young S."/>
            <person name="Zeng Q."/>
            <person name="Koehrsen M."/>
            <person name="Alvarado L."/>
            <person name="Berlin A."/>
            <person name="Chapman S.B."/>
            <person name="Chen Z."/>
            <person name="Freedman E."/>
            <person name="Gellesch M."/>
            <person name="Goldberg J."/>
            <person name="Griggs A."/>
            <person name="Gujja S."/>
            <person name="Heilman E.R."/>
            <person name="Heiman D."/>
            <person name="Hepburn T."/>
            <person name="Howarth C."/>
            <person name="Jen D."/>
            <person name="Larson L."/>
            <person name="Mehta T."/>
            <person name="Neiman D."/>
            <person name="Pearson M."/>
            <person name="Roberts A."/>
            <person name="Saif S."/>
            <person name="Shea T."/>
            <person name="Shenoy N."/>
            <person name="Sisk P."/>
            <person name="Stolte C."/>
            <person name="Sykes S."/>
            <person name="Walk T."/>
            <person name="White J."/>
            <person name="Yandava C."/>
            <person name="Haas B."/>
            <person name="Nusbaum C."/>
            <person name="Birren B."/>
        </authorList>
    </citation>
    <scope>NUCLEOTIDE SEQUENCE [LARGE SCALE GENOMIC DNA]</scope>
    <source>
        <strain evidence="5">R3-111a-1</strain>
    </source>
</reference>
<feature type="domain" description="C2H2-type" evidence="2">
    <location>
        <begin position="116"/>
        <end position="138"/>
    </location>
</feature>
<proteinExistence type="predicted"/>
<dbReference type="HOGENOM" id="CLU_1360481_0_0_1"/>
<reference evidence="3" key="3">
    <citation type="submission" date="2010-09" db="EMBL/GenBank/DDBJ databases">
        <title>Annotation of Gaeumannomyces graminis var. tritici R3-111a-1.</title>
        <authorList>
            <consortium name="The Broad Institute Genome Sequencing Platform"/>
            <person name="Ma L.-J."/>
            <person name="Dead R."/>
            <person name="Young S.K."/>
            <person name="Zeng Q."/>
            <person name="Gargeya S."/>
            <person name="Fitzgerald M."/>
            <person name="Haas B."/>
            <person name="Abouelleil A."/>
            <person name="Alvarado L."/>
            <person name="Arachchi H.M."/>
            <person name="Berlin A."/>
            <person name="Brown A."/>
            <person name="Chapman S.B."/>
            <person name="Chen Z."/>
            <person name="Dunbar C."/>
            <person name="Freedman E."/>
            <person name="Gearin G."/>
            <person name="Gellesch M."/>
            <person name="Goldberg J."/>
            <person name="Griggs A."/>
            <person name="Gujja S."/>
            <person name="Heiman D."/>
            <person name="Howarth C."/>
            <person name="Larson L."/>
            <person name="Lui A."/>
            <person name="MacDonald P.J.P."/>
            <person name="Mehta T."/>
            <person name="Montmayeur A."/>
            <person name="Murphy C."/>
            <person name="Neiman D."/>
            <person name="Pearson M."/>
            <person name="Priest M."/>
            <person name="Roberts A."/>
            <person name="Saif S."/>
            <person name="Shea T."/>
            <person name="Shenoy N."/>
            <person name="Sisk P."/>
            <person name="Stolte C."/>
            <person name="Sykes S."/>
            <person name="Yandava C."/>
            <person name="Wortman J."/>
            <person name="Nusbaum C."/>
            <person name="Birren B."/>
        </authorList>
    </citation>
    <scope>NUCLEOTIDE SEQUENCE</scope>
    <source>
        <strain evidence="3">R3-111a-1</strain>
    </source>
</reference>
<feature type="region of interest" description="Disordered" evidence="1">
    <location>
        <begin position="61"/>
        <end position="87"/>
    </location>
</feature>
<dbReference type="Gene3D" id="3.30.160.60">
    <property type="entry name" value="Classic Zinc Finger"/>
    <property type="match status" value="1"/>
</dbReference>